<dbReference type="NCBIfam" id="TIGR01697">
    <property type="entry name" value="PNPH-PUNA-XAPA"/>
    <property type="match status" value="1"/>
</dbReference>
<dbReference type="NCBIfam" id="NF006054">
    <property type="entry name" value="PRK08202.1"/>
    <property type="match status" value="1"/>
</dbReference>
<dbReference type="GO" id="GO:0005737">
    <property type="term" value="C:cytoplasm"/>
    <property type="evidence" value="ECO:0007669"/>
    <property type="project" value="TreeGrafter"/>
</dbReference>
<evidence type="ECO:0000256" key="5">
    <source>
        <dbReference type="ARBA" id="ARBA00022679"/>
    </source>
</evidence>
<evidence type="ECO:0000256" key="2">
    <source>
        <dbReference type="ARBA" id="ARBA00005058"/>
    </source>
</evidence>
<comment type="similarity">
    <text evidence="3 7">Belongs to the PNP/MTAP phosphorylase family.</text>
</comment>
<dbReference type="Gene3D" id="3.40.50.1580">
    <property type="entry name" value="Nucleoside phosphorylase domain"/>
    <property type="match status" value="1"/>
</dbReference>
<evidence type="ECO:0000256" key="4">
    <source>
        <dbReference type="ARBA" id="ARBA00022676"/>
    </source>
</evidence>
<comment type="function">
    <text evidence="1">The purine nucleoside phosphorylases catalyze the phosphorolytic breakdown of the N-glycosidic bond in the beta-(deoxy)ribonucleoside molecules, with the formation of the corresponding free purine bases and pentose-1-phosphate. Cleaves guanosine, inosine, 2'-deoxyguanosine and 2'-deoxyinosine.</text>
</comment>
<evidence type="ECO:0000256" key="7">
    <source>
        <dbReference type="PIRNR" id="PIRNR000477"/>
    </source>
</evidence>
<evidence type="ECO:0000256" key="6">
    <source>
        <dbReference type="ARBA" id="ARBA00048556"/>
    </source>
</evidence>
<evidence type="ECO:0000256" key="3">
    <source>
        <dbReference type="ARBA" id="ARBA00006751"/>
    </source>
</evidence>
<dbReference type="GO" id="GO:0004731">
    <property type="term" value="F:purine-nucleoside phosphorylase activity"/>
    <property type="evidence" value="ECO:0007669"/>
    <property type="project" value="UniProtKB-EC"/>
</dbReference>
<dbReference type="SUPFAM" id="SSF53167">
    <property type="entry name" value="Purine and uridine phosphorylases"/>
    <property type="match status" value="1"/>
</dbReference>
<dbReference type="PIRSF" id="PIRSF000477">
    <property type="entry name" value="PurNPase"/>
    <property type="match status" value="1"/>
</dbReference>
<reference evidence="9 10" key="1">
    <citation type="submission" date="2019-10" db="EMBL/GenBank/DDBJ databases">
        <title>Georgenia wutianyii sp. nov. and Georgenia yuyongxinii sp. nov. isolated from plateau pika (Ochotona curzoniae) in the Qinghai-Tibet plateau of China.</title>
        <authorList>
            <person name="Tian Z."/>
        </authorList>
    </citation>
    <scope>NUCLEOTIDE SEQUENCE [LARGE SCALE GENOMIC DNA]</scope>
    <source>
        <strain evidence="9 10">JCM 15130</strain>
    </source>
</reference>
<dbReference type="InterPro" id="IPR011268">
    <property type="entry name" value="Purine_phosphorylase"/>
</dbReference>
<dbReference type="AlphaFoldDB" id="A0A7J9UR50"/>
<dbReference type="EMBL" id="WHPD01000052">
    <property type="protein sequence ID" value="MPV87079.1"/>
    <property type="molecule type" value="Genomic_DNA"/>
</dbReference>
<keyword evidence="4 7" id="KW-0328">Glycosyltransferase</keyword>
<dbReference type="Pfam" id="PF01048">
    <property type="entry name" value="PNP_UDP_1"/>
    <property type="match status" value="1"/>
</dbReference>
<comment type="catalytic activity">
    <reaction evidence="6">
        <text>a purine 2'-deoxy-D-ribonucleoside + phosphate = a purine nucleobase + 2-deoxy-alpha-D-ribose 1-phosphate</text>
        <dbReference type="Rhea" id="RHEA:36431"/>
        <dbReference type="ChEBI" id="CHEBI:26386"/>
        <dbReference type="ChEBI" id="CHEBI:43474"/>
        <dbReference type="ChEBI" id="CHEBI:57259"/>
        <dbReference type="ChEBI" id="CHEBI:142361"/>
        <dbReference type="EC" id="2.4.2.1"/>
    </reaction>
</comment>
<dbReference type="InterPro" id="IPR035994">
    <property type="entry name" value="Nucleoside_phosphorylase_sf"/>
</dbReference>
<accession>A0A7J9UR50</accession>
<dbReference type="PANTHER" id="PTHR11904:SF9">
    <property type="entry name" value="PURINE NUCLEOSIDE PHOSPHORYLASE-RELATED"/>
    <property type="match status" value="1"/>
</dbReference>
<keyword evidence="5 7" id="KW-0808">Transferase</keyword>
<comment type="pathway">
    <text evidence="2 7">Purine metabolism; purine nucleoside salvage.</text>
</comment>
<name>A0A7J9UR50_9MICO</name>
<organism evidence="9 10">
    <name type="scientific">Georgenia ruanii</name>
    <dbReference type="NCBI Taxonomy" id="348442"/>
    <lineage>
        <taxon>Bacteria</taxon>
        <taxon>Bacillati</taxon>
        <taxon>Actinomycetota</taxon>
        <taxon>Actinomycetes</taxon>
        <taxon>Micrococcales</taxon>
        <taxon>Bogoriellaceae</taxon>
        <taxon>Georgenia</taxon>
    </lineage>
</organism>
<dbReference type="GO" id="GO:0009116">
    <property type="term" value="P:nucleoside metabolic process"/>
    <property type="evidence" value="ECO:0007669"/>
    <property type="project" value="InterPro"/>
</dbReference>
<dbReference type="InterPro" id="IPR000845">
    <property type="entry name" value="Nucleoside_phosphorylase_d"/>
</dbReference>
<dbReference type="OrthoDB" id="1523230at2"/>
<dbReference type="RefSeq" id="WP_152229640.1">
    <property type="nucleotide sequence ID" value="NZ_BAAAOT010000001.1"/>
</dbReference>
<feature type="domain" description="Nucleoside phosphorylase" evidence="8">
    <location>
        <begin position="48"/>
        <end position="269"/>
    </location>
</feature>
<dbReference type="UniPathway" id="UPA00606"/>
<proteinExistence type="inferred from homology"/>
<dbReference type="Proteomes" id="UP000429644">
    <property type="component" value="Unassembled WGS sequence"/>
</dbReference>
<dbReference type="PANTHER" id="PTHR11904">
    <property type="entry name" value="METHYLTHIOADENOSINE/PURINE NUCLEOSIDE PHOSPHORYLASE"/>
    <property type="match status" value="1"/>
</dbReference>
<comment type="caution">
    <text evidence="9">The sequence shown here is derived from an EMBL/GenBank/DDBJ whole genome shotgun (WGS) entry which is preliminary data.</text>
</comment>
<protein>
    <recommendedName>
        <fullName evidence="7">Purine nucleoside phosphorylase</fullName>
        <ecNumber evidence="7">2.4.2.1</ecNumber>
    </recommendedName>
    <alternativeName>
        <fullName evidence="7">Inosine-guanosine phosphorylase</fullName>
    </alternativeName>
</protein>
<evidence type="ECO:0000313" key="9">
    <source>
        <dbReference type="EMBL" id="MPV87079.1"/>
    </source>
</evidence>
<evidence type="ECO:0000259" key="8">
    <source>
        <dbReference type="Pfam" id="PF01048"/>
    </source>
</evidence>
<keyword evidence="10" id="KW-1185">Reference proteome</keyword>
<dbReference type="CDD" id="cd09009">
    <property type="entry name" value="PNP-EcPNPII_like"/>
    <property type="match status" value="1"/>
</dbReference>
<evidence type="ECO:0000313" key="10">
    <source>
        <dbReference type="Proteomes" id="UP000429644"/>
    </source>
</evidence>
<dbReference type="EC" id="2.4.2.1" evidence="7"/>
<gene>
    <name evidence="9" type="ORF">GB882_00245</name>
</gene>
<evidence type="ECO:0000256" key="1">
    <source>
        <dbReference type="ARBA" id="ARBA00002678"/>
    </source>
</evidence>
<sequence>MTNDWRAAAEAAAAQLRDRLGLDGVAAGVVLGSGWDPLTERWGEPVAAVPTAEVAHFHAPVAPGHAGRILRFDLPGPDGEARPVVVLAGRTHLYEGHGPGAVAHGVRTLAALGAGTVVLTNANGSLRPQWPLGRVVALTDHLNLTGVSPLEGASFVDLTAAYDPALRAALLTAAADDGVELATGVYAMLAGPYYETAAEAGMVRALGADVLGMSTVLETIAAREAGLRVLALSTVTAHEASGEQIDPDEVVAVAEAAAARLSPMVRRLLAGLTPSHPHVPASSAAGSKETTS</sequence>